<evidence type="ECO:0000313" key="1">
    <source>
        <dbReference type="EMBL" id="RCW63333.1"/>
    </source>
</evidence>
<organism evidence="1 2">
    <name type="scientific">Marinobacter nauticus</name>
    <name type="common">Marinobacter hydrocarbonoclasticus</name>
    <name type="synonym">Marinobacter aquaeolei</name>
    <dbReference type="NCBI Taxonomy" id="2743"/>
    <lineage>
        <taxon>Bacteria</taxon>
        <taxon>Pseudomonadati</taxon>
        <taxon>Pseudomonadota</taxon>
        <taxon>Gammaproteobacteria</taxon>
        <taxon>Pseudomonadales</taxon>
        <taxon>Marinobacteraceae</taxon>
        <taxon>Marinobacter</taxon>
    </lineage>
</organism>
<gene>
    <name evidence="1" type="ORF">DET61_119103</name>
</gene>
<dbReference type="Proteomes" id="UP000253647">
    <property type="component" value="Unassembled WGS sequence"/>
</dbReference>
<comment type="caution">
    <text evidence="1">The sequence shown here is derived from an EMBL/GenBank/DDBJ whole genome shotgun (WGS) entry which is preliminary data.</text>
</comment>
<proteinExistence type="predicted"/>
<accession>A0A368X5W4</accession>
<reference evidence="1 2" key="1">
    <citation type="submission" date="2018-07" db="EMBL/GenBank/DDBJ databases">
        <title>Freshwater and sediment microbial communities from various areas in North America, analyzing microbe dynamics in response to fracking.</title>
        <authorList>
            <person name="Lamendella R."/>
        </authorList>
    </citation>
    <scope>NUCLEOTIDE SEQUENCE [LARGE SCALE GENOMIC DNA]</scope>
    <source>
        <strain evidence="1 2">105B</strain>
    </source>
</reference>
<dbReference type="EMBL" id="QPJI01000019">
    <property type="protein sequence ID" value="RCW63333.1"/>
    <property type="molecule type" value="Genomic_DNA"/>
</dbReference>
<evidence type="ECO:0000313" key="2">
    <source>
        <dbReference type="Proteomes" id="UP000253647"/>
    </source>
</evidence>
<sequence>RPCQSDCLPLSRGDATFFQVAGFAGFAGQTKKANPEGLAYFFVKVFQ</sequence>
<dbReference type="AlphaFoldDB" id="A0A368X5W4"/>
<name>A0A368X5W4_MARNT</name>
<feature type="non-terminal residue" evidence="1">
    <location>
        <position position="1"/>
    </location>
</feature>
<protein>
    <submittedName>
        <fullName evidence="1">Uncharacterized protein</fullName>
    </submittedName>
</protein>